<proteinExistence type="predicted"/>
<name>A0A177WPT4_BATDL</name>
<sequence>MMERALIRDNTQTTKLRILKGNWYEENVRAEDKLQQFIERRLKLSDTTMNKTLDVPLDHANQGDACIQSATHTVPTQQLKWAKIQSGRIKSNYQGDSQAFIPTHNPKLDMSKPIRECSNAFLSTTNEDKVASQPIQPIPSTKKAATIVTFPINVNLHGASKHFLPASMYIEIPTISVDNALRFGDRVQLCMDGLPVSFDMWTTTFVPRYLPGSSQFGVEEYEVFVPQHNKESLSSSSKPTIPLARSVFEIVRCDDQEYVDDFIRPDTRFQIVTPKGMFDNQYAIKTEPTHIANLSHSNYASVILSRDIKSNNSVWQCVSRSHKMIAWEAQQTLISYGSPISIRNASTNRLLCINTVSRTFLFGKANAVATALPVAKKSKDFEWTIVRV</sequence>
<evidence type="ECO:0000313" key="2">
    <source>
        <dbReference type="Proteomes" id="UP000077115"/>
    </source>
</evidence>
<gene>
    <name evidence="1" type="ORF">BDEG_25629</name>
</gene>
<reference evidence="1 2" key="2">
    <citation type="submission" date="2016-05" db="EMBL/GenBank/DDBJ databases">
        <title>Lineage-specific infection strategies underlie the spectrum of fungal disease in amphibians.</title>
        <authorList>
            <person name="Cuomo C.A."/>
            <person name="Farrer R.A."/>
            <person name="James T."/>
            <person name="Longcore J."/>
            <person name="Birren B."/>
        </authorList>
    </citation>
    <scope>NUCLEOTIDE SEQUENCE [LARGE SCALE GENOMIC DNA]</scope>
    <source>
        <strain evidence="1 2">JEL423</strain>
    </source>
</reference>
<organism evidence="1 2">
    <name type="scientific">Batrachochytrium dendrobatidis (strain JEL423)</name>
    <dbReference type="NCBI Taxonomy" id="403673"/>
    <lineage>
        <taxon>Eukaryota</taxon>
        <taxon>Fungi</taxon>
        <taxon>Fungi incertae sedis</taxon>
        <taxon>Chytridiomycota</taxon>
        <taxon>Chytridiomycota incertae sedis</taxon>
        <taxon>Chytridiomycetes</taxon>
        <taxon>Rhizophydiales</taxon>
        <taxon>Rhizophydiales incertae sedis</taxon>
        <taxon>Batrachochytrium</taxon>
    </lineage>
</organism>
<protein>
    <submittedName>
        <fullName evidence="1">Uncharacterized protein</fullName>
    </submittedName>
</protein>
<dbReference type="GO" id="GO:0060271">
    <property type="term" value="P:cilium assembly"/>
    <property type="evidence" value="ECO:0007669"/>
    <property type="project" value="TreeGrafter"/>
</dbReference>
<accession>A0A177WPT4</accession>
<evidence type="ECO:0000313" key="1">
    <source>
        <dbReference type="EMBL" id="OAJ42128.1"/>
    </source>
</evidence>
<reference evidence="1 2" key="1">
    <citation type="submission" date="2006-10" db="EMBL/GenBank/DDBJ databases">
        <title>The Genome Sequence of Batrachochytrium dendrobatidis JEL423.</title>
        <authorList>
            <consortium name="The Broad Institute Genome Sequencing Platform"/>
            <person name="Birren B."/>
            <person name="Lander E."/>
            <person name="Galagan J."/>
            <person name="Cuomo C."/>
            <person name="Devon K."/>
            <person name="Jaffe D."/>
            <person name="Butler J."/>
            <person name="Alvarez P."/>
            <person name="Gnerre S."/>
            <person name="Grabherr M."/>
            <person name="Kleber M."/>
            <person name="Mauceli E."/>
            <person name="Brockman W."/>
            <person name="Young S."/>
            <person name="LaButti K."/>
            <person name="Sykes S."/>
            <person name="DeCaprio D."/>
            <person name="Crawford M."/>
            <person name="Koehrsen M."/>
            <person name="Engels R."/>
            <person name="Montgomery P."/>
            <person name="Pearson M."/>
            <person name="Howarth C."/>
            <person name="Larson L."/>
            <person name="White J."/>
            <person name="O'Leary S."/>
            <person name="Kodira C."/>
            <person name="Zeng Q."/>
            <person name="Yandava C."/>
            <person name="Alvarado L."/>
            <person name="Longcore J."/>
            <person name="James T."/>
        </authorList>
    </citation>
    <scope>NUCLEOTIDE SEQUENCE [LARGE SCALE GENOMIC DNA]</scope>
    <source>
        <strain evidence="1 2">JEL423</strain>
    </source>
</reference>
<dbReference type="PANTHER" id="PTHR24274">
    <property type="entry name" value="CILIA- AND FLAGELLA-ASSOCIATED PROTEIN 161"/>
    <property type="match status" value="1"/>
</dbReference>
<dbReference type="PANTHER" id="PTHR24274:SF1">
    <property type="entry name" value="CILIA- AND FLAGELLA-ASSOCIATED PROTEIN 161"/>
    <property type="match status" value="1"/>
</dbReference>
<dbReference type="EMBL" id="DS022307">
    <property type="protein sequence ID" value="OAJ42128.1"/>
    <property type="molecule type" value="Genomic_DNA"/>
</dbReference>
<dbReference type="VEuPathDB" id="FungiDB:BDEG_25629"/>
<dbReference type="GO" id="GO:0031514">
    <property type="term" value="C:motile cilium"/>
    <property type="evidence" value="ECO:0007669"/>
    <property type="project" value="TreeGrafter"/>
</dbReference>
<dbReference type="Proteomes" id="UP000077115">
    <property type="component" value="Unassembled WGS sequence"/>
</dbReference>
<dbReference type="AlphaFoldDB" id="A0A177WPT4"/>
<dbReference type="InterPro" id="IPR055325">
    <property type="entry name" value="CF161"/>
</dbReference>